<keyword evidence="2" id="KW-0472">Membrane</keyword>
<name>A0A7K0CUB3_9ACTN</name>
<evidence type="ECO:0000256" key="3">
    <source>
        <dbReference type="SAM" id="SignalP"/>
    </source>
</evidence>
<protein>
    <recommendedName>
        <fullName evidence="6">Gram-positive cocci surface proteins LPxTG domain-containing protein</fullName>
    </recommendedName>
</protein>
<sequence>MRTLTSIGAVAAAAAASLMFAAPAALATNGDNGNVKIHDSKTSDKEHENEPKVCTFYITGFQFDGAQQVDWQILGWAPTATKKGEVVKTGSLTLDGTGHERTTDINLPDGHYRLVWNFDGEHGAGKHKMFWVDCDDDINTPPSQDNPGNDNPGDDNGNDKPTEAPGTEDHGTGGSDVDDASNAPDAKGGGDSLAETGATVGITSAAGLALVGAGAYLVMRRRSANQS</sequence>
<evidence type="ECO:0000256" key="2">
    <source>
        <dbReference type="SAM" id="Phobius"/>
    </source>
</evidence>
<organism evidence="4 5">
    <name type="scientific">Streptomyces smaragdinus</name>
    <dbReference type="NCBI Taxonomy" id="2585196"/>
    <lineage>
        <taxon>Bacteria</taxon>
        <taxon>Bacillati</taxon>
        <taxon>Actinomycetota</taxon>
        <taxon>Actinomycetes</taxon>
        <taxon>Kitasatosporales</taxon>
        <taxon>Streptomycetaceae</taxon>
        <taxon>Streptomyces</taxon>
    </lineage>
</organism>
<feature type="compositionally biased region" description="Basic and acidic residues" evidence="1">
    <location>
        <begin position="157"/>
        <end position="171"/>
    </location>
</feature>
<evidence type="ECO:0000313" key="5">
    <source>
        <dbReference type="Proteomes" id="UP000466345"/>
    </source>
</evidence>
<dbReference type="Proteomes" id="UP000466345">
    <property type="component" value="Unassembled WGS sequence"/>
</dbReference>
<feature type="compositionally biased region" description="Low complexity" evidence="1">
    <location>
        <begin position="145"/>
        <end position="155"/>
    </location>
</feature>
<gene>
    <name evidence="4" type="ORF">SRB5_67630</name>
</gene>
<keyword evidence="2" id="KW-0812">Transmembrane</keyword>
<feature type="transmembrane region" description="Helical" evidence="2">
    <location>
        <begin position="200"/>
        <end position="219"/>
    </location>
</feature>
<proteinExistence type="predicted"/>
<dbReference type="EMBL" id="WEGJ01000060">
    <property type="protein sequence ID" value="MQY16562.1"/>
    <property type="molecule type" value="Genomic_DNA"/>
</dbReference>
<keyword evidence="2" id="KW-1133">Transmembrane helix</keyword>
<keyword evidence="5" id="KW-1185">Reference proteome</keyword>
<keyword evidence="3" id="KW-0732">Signal</keyword>
<feature type="region of interest" description="Disordered" evidence="1">
    <location>
        <begin position="135"/>
        <end position="195"/>
    </location>
</feature>
<feature type="chain" id="PRO_5029831882" description="Gram-positive cocci surface proteins LPxTG domain-containing protein" evidence="3">
    <location>
        <begin position="28"/>
        <end position="227"/>
    </location>
</feature>
<dbReference type="AlphaFoldDB" id="A0A7K0CUB3"/>
<dbReference type="OrthoDB" id="4242700at2"/>
<reference evidence="4 5" key="1">
    <citation type="submission" date="2019-10" db="EMBL/GenBank/DDBJ databases">
        <title>Streptomyces smaragdinus sp. nov. and Streptomyces fabii sp. nov., isolated from the gut of fungus growing-termite Macrotermes natalensis.</title>
        <authorList>
            <person name="Schwitalla J."/>
            <person name="Benndorf R."/>
            <person name="Martin K."/>
            <person name="De Beer W."/>
            <person name="Kaster A.-K."/>
            <person name="Vollmers J."/>
            <person name="Poulsen M."/>
            <person name="Beemelmanns C."/>
        </authorList>
    </citation>
    <scope>NUCLEOTIDE SEQUENCE [LARGE SCALE GENOMIC DNA]</scope>
    <source>
        <strain evidence="4 5">RB5</strain>
    </source>
</reference>
<feature type="signal peptide" evidence="3">
    <location>
        <begin position="1"/>
        <end position="27"/>
    </location>
</feature>
<dbReference type="NCBIfam" id="TIGR01167">
    <property type="entry name" value="LPXTG_anchor"/>
    <property type="match status" value="1"/>
</dbReference>
<evidence type="ECO:0000313" key="4">
    <source>
        <dbReference type="EMBL" id="MQY16562.1"/>
    </source>
</evidence>
<accession>A0A7K0CUB3</accession>
<comment type="caution">
    <text evidence="4">The sequence shown here is derived from an EMBL/GenBank/DDBJ whole genome shotgun (WGS) entry which is preliminary data.</text>
</comment>
<evidence type="ECO:0008006" key="6">
    <source>
        <dbReference type="Google" id="ProtNLM"/>
    </source>
</evidence>
<evidence type="ECO:0000256" key="1">
    <source>
        <dbReference type="SAM" id="MobiDB-lite"/>
    </source>
</evidence>